<dbReference type="AlphaFoldDB" id="A0A6N9YP33"/>
<keyword evidence="1" id="KW-0805">Transcription regulation</keyword>
<feature type="domain" description="HTH gntR-type" evidence="4">
    <location>
        <begin position="9"/>
        <end position="77"/>
    </location>
</feature>
<evidence type="ECO:0000256" key="3">
    <source>
        <dbReference type="ARBA" id="ARBA00023163"/>
    </source>
</evidence>
<dbReference type="SMART" id="SM00866">
    <property type="entry name" value="UTRA"/>
    <property type="match status" value="1"/>
</dbReference>
<dbReference type="GO" id="GO:0045892">
    <property type="term" value="P:negative regulation of DNA-templated transcription"/>
    <property type="evidence" value="ECO:0007669"/>
    <property type="project" value="TreeGrafter"/>
</dbReference>
<dbReference type="PRINTS" id="PR00035">
    <property type="entry name" value="HTHGNTR"/>
</dbReference>
<dbReference type="Pfam" id="PF00392">
    <property type="entry name" value="GntR"/>
    <property type="match status" value="1"/>
</dbReference>
<dbReference type="EMBL" id="JAAGOB010000008">
    <property type="protein sequence ID" value="NED96732.1"/>
    <property type="molecule type" value="Genomic_DNA"/>
</dbReference>
<dbReference type="GO" id="GO:0003677">
    <property type="term" value="F:DNA binding"/>
    <property type="evidence" value="ECO:0007669"/>
    <property type="project" value="UniProtKB-KW"/>
</dbReference>
<dbReference type="InterPro" id="IPR036388">
    <property type="entry name" value="WH-like_DNA-bd_sf"/>
</dbReference>
<keyword evidence="3" id="KW-0804">Transcription</keyword>
<proteinExistence type="predicted"/>
<dbReference type="InterPro" id="IPR050679">
    <property type="entry name" value="Bact_HTH_transcr_reg"/>
</dbReference>
<dbReference type="CDD" id="cd07377">
    <property type="entry name" value="WHTH_GntR"/>
    <property type="match status" value="1"/>
</dbReference>
<name>A0A6N9YP33_9ACTN</name>
<dbReference type="GO" id="GO:0003700">
    <property type="term" value="F:DNA-binding transcription factor activity"/>
    <property type="evidence" value="ECO:0007669"/>
    <property type="project" value="InterPro"/>
</dbReference>
<dbReference type="PROSITE" id="PS50949">
    <property type="entry name" value="HTH_GNTR"/>
    <property type="match status" value="1"/>
</dbReference>
<dbReference type="InterPro" id="IPR036390">
    <property type="entry name" value="WH_DNA-bd_sf"/>
</dbReference>
<dbReference type="InterPro" id="IPR000524">
    <property type="entry name" value="Tscrpt_reg_HTH_GntR"/>
</dbReference>
<keyword evidence="2" id="KW-0238">DNA-binding</keyword>
<dbReference type="InterPro" id="IPR028978">
    <property type="entry name" value="Chorismate_lyase_/UTRA_dom_sf"/>
</dbReference>
<dbReference type="Gene3D" id="1.10.10.10">
    <property type="entry name" value="Winged helix-like DNA-binding domain superfamily/Winged helix DNA-binding domain"/>
    <property type="match status" value="1"/>
</dbReference>
<evidence type="ECO:0000256" key="2">
    <source>
        <dbReference type="ARBA" id="ARBA00023125"/>
    </source>
</evidence>
<reference evidence="5 6" key="1">
    <citation type="submission" date="2020-02" db="EMBL/GenBank/DDBJ databases">
        <authorList>
            <person name="Li X.-J."/>
            <person name="Feng X.-M."/>
        </authorList>
    </citation>
    <scope>NUCLEOTIDE SEQUENCE [LARGE SCALE GENOMIC DNA]</scope>
    <source>
        <strain evidence="5 6">CGMCC 4.7225</strain>
    </source>
</reference>
<dbReference type="PANTHER" id="PTHR44846">
    <property type="entry name" value="MANNOSYL-D-GLYCERATE TRANSPORT/METABOLISM SYSTEM REPRESSOR MNGR-RELATED"/>
    <property type="match status" value="1"/>
</dbReference>
<dbReference type="SUPFAM" id="SSF46785">
    <property type="entry name" value="Winged helix' DNA-binding domain"/>
    <property type="match status" value="1"/>
</dbReference>
<evidence type="ECO:0000256" key="1">
    <source>
        <dbReference type="ARBA" id="ARBA00023015"/>
    </source>
</evidence>
<protein>
    <submittedName>
        <fullName evidence="5">GntR family transcriptional regulator</fullName>
    </submittedName>
</protein>
<sequence>MARPPGPDRPLYTRIAASLKSRILAGSLAPGQRLPGEEHLARTMGVSRSTVRQAIAVLRETGYVTSQRGSGTYVAAQPPIEPLSPRSGPVYTGFLDDLDDEATEVDERGRTQDRIPADLAIASDLRIPVGTEVVRYRAVRARAGIVYGYATDIVPLTVAAMITPDILEGSPTIVDALANAGHQVAESLQRVEPTLVDEATARLCGVRPGSAALALTGVAYDDDRRPIDSYTLTIVQGYPIGLHLTRANQPD</sequence>
<evidence type="ECO:0000259" key="4">
    <source>
        <dbReference type="PROSITE" id="PS50949"/>
    </source>
</evidence>
<evidence type="ECO:0000313" key="6">
    <source>
        <dbReference type="Proteomes" id="UP000469185"/>
    </source>
</evidence>
<dbReference type="SMART" id="SM00345">
    <property type="entry name" value="HTH_GNTR"/>
    <property type="match status" value="1"/>
</dbReference>
<comment type="caution">
    <text evidence="5">The sequence shown here is derived from an EMBL/GenBank/DDBJ whole genome shotgun (WGS) entry which is preliminary data.</text>
</comment>
<accession>A0A6N9YP33</accession>
<dbReference type="Pfam" id="PF07702">
    <property type="entry name" value="UTRA"/>
    <property type="match status" value="1"/>
</dbReference>
<dbReference type="Gene3D" id="3.40.1410.10">
    <property type="entry name" value="Chorismate lyase-like"/>
    <property type="match status" value="1"/>
</dbReference>
<dbReference type="InterPro" id="IPR011663">
    <property type="entry name" value="UTRA"/>
</dbReference>
<dbReference type="Proteomes" id="UP000469185">
    <property type="component" value="Unassembled WGS sequence"/>
</dbReference>
<keyword evidence="6" id="KW-1185">Reference proteome</keyword>
<dbReference type="RefSeq" id="WP_163819514.1">
    <property type="nucleotide sequence ID" value="NZ_JAAGOB010000008.1"/>
</dbReference>
<dbReference type="PANTHER" id="PTHR44846:SF17">
    <property type="entry name" value="GNTR-FAMILY TRANSCRIPTIONAL REGULATOR"/>
    <property type="match status" value="1"/>
</dbReference>
<gene>
    <name evidence="5" type="ORF">G1H11_15585</name>
</gene>
<organism evidence="5 6">
    <name type="scientific">Phytoactinopolyspora alkaliphila</name>
    <dbReference type="NCBI Taxonomy" id="1783498"/>
    <lineage>
        <taxon>Bacteria</taxon>
        <taxon>Bacillati</taxon>
        <taxon>Actinomycetota</taxon>
        <taxon>Actinomycetes</taxon>
        <taxon>Jiangellales</taxon>
        <taxon>Jiangellaceae</taxon>
        <taxon>Phytoactinopolyspora</taxon>
    </lineage>
</organism>
<evidence type="ECO:0000313" key="5">
    <source>
        <dbReference type="EMBL" id="NED96732.1"/>
    </source>
</evidence>
<dbReference type="SUPFAM" id="SSF64288">
    <property type="entry name" value="Chorismate lyase-like"/>
    <property type="match status" value="1"/>
</dbReference>